<evidence type="ECO:0000256" key="2">
    <source>
        <dbReference type="ARBA" id="ARBA00023125"/>
    </source>
</evidence>
<dbReference type="InterPro" id="IPR011990">
    <property type="entry name" value="TPR-like_helical_dom_sf"/>
</dbReference>
<dbReference type="PROSITE" id="PS00622">
    <property type="entry name" value="HTH_LUXR_1"/>
    <property type="match status" value="1"/>
</dbReference>
<keyword evidence="1" id="KW-0805">Transcription regulation</keyword>
<dbReference type="InterPro" id="IPR027417">
    <property type="entry name" value="P-loop_NTPase"/>
</dbReference>
<keyword evidence="3" id="KW-0804">Transcription</keyword>
<name>A0A6P2HMP3_BURL3</name>
<protein>
    <submittedName>
        <fullName evidence="5">LuxR family transcriptional regulator</fullName>
    </submittedName>
</protein>
<dbReference type="InterPro" id="IPR059106">
    <property type="entry name" value="WHD_MalT"/>
</dbReference>
<evidence type="ECO:0000259" key="4">
    <source>
        <dbReference type="PROSITE" id="PS50043"/>
    </source>
</evidence>
<evidence type="ECO:0000313" key="5">
    <source>
        <dbReference type="EMBL" id="VWB19158.1"/>
    </source>
</evidence>
<dbReference type="RefSeq" id="WP_174937588.1">
    <property type="nucleotide sequence ID" value="NZ_CABVPY010000003.1"/>
</dbReference>
<dbReference type="PRINTS" id="PR00038">
    <property type="entry name" value="HTHLUXR"/>
</dbReference>
<keyword evidence="2" id="KW-0238">DNA-binding</keyword>
<evidence type="ECO:0000256" key="3">
    <source>
        <dbReference type="ARBA" id="ARBA00023163"/>
    </source>
</evidence>
<dbReference type="SUPFAM" id="SSF52540">
    <property type="entry name" value="P-loop containing nucleoside triphosphate hydrolases"/>
    <property type="match status" value="1"/>
</dbReference>
<evidence type="ECO:0000313" key="6">
    <source>
        <dbReference type="Proteomes" id="UP000494170"/>
    </source>
</evidence>
<dbReference type="Gene3D" id="1.10.10.10">
    <property type="entry name" value="Winged helix-like DNA-binding domain superfamily/Winged helix DNA-binding domain"/>
    <property type="match status" value="1"/>
</dbReference>
<dbReference type="SMART" id="SM00421">
    <property type="entry name" value="HTH_LUXR"/>
    <property type="match status" value="1"/>
</dbReference>
<dbReference type="Gene3D" id="1.25.40.10">
    <property type="entry name" value="Tetratricopeptide repeat domain"/>
    <property type="match status" value="1"/>
</dbReference>
<sequence length="889" mass="98998">MIVTVSRNAIQRSVRHDGVDLREHKFSPPAARRGAIVRHALLERVTRLGVPHVVILHAPLGSGKSTLLRQIMEIGTAKRWTIGWLTLDENDNDPRRFETYFIALVTQMVADAGGPAPEQSPATTDNMIDWVLDRFGQIPGPIGLCIDDLQWIRDPAILRFLRDLLRALPGRCRIYIGSRNLPDIGVSTLLVAEEALVLRMEDLRFSPAESVEFMTASDDEALDAEIASFVQARTEGWPAGLQLFKLALARGNPWHTVDEMRDCGPLELVRYLSENTLSLQPPDAQVFLLQTSLLRRLNGSLCAEVTGAHHADAVLQRLEQDGLFLEALDGNPGWYRYHSLFARFLSDRLGQDDPDGLLDVHRRAAHWYVRHGVPEEAMYHAVEAREYALAVRTLDEWASRLIAGAELATVAYWFDRLPLNEVLGNRSLAIKVAWALVFLRRGSPTHPLLSYLDETRAREHDGAVHNPDVVLAMATMFNNDLRGAARLANIPVLHQPARDIFEAFELGAAANLLTFSAMATWHEEDIHHMLVLANSHNDHAQAAFSQGYTLALRCILQVTSGQPRLATEAPRATSGTRPWPYVNRGMAAVALAASRIWACYEADALDIGERLATQFEDEIALAAVPEFIALSMVSIARIHAARGRLIQARDTLDTLERLSFQSQWSGVREMIAWERLYFAGRSGDAARVDALLPHVTDDASSSDPVWIPITEMLSGRLLGRIRLALFRQQLDRAGELLKAALAIMPARPLLSVKLHVLQALVQHRQGHTRLALRTLQGVRETASAGGCRRALLDEGAELVALLDQAPDAEMPHTAQATEQRVHTAAWYGALSQREQEILRLLCSGASNREISEKLFLSENTVKFHLKNVYLKLDVKNRAQAILKAQLDLR</sequence>
<dbReference type="PANTHER" id="PTHR44688:SF16">
    <property type="entry name" value="DNA-BINDING TRANSCRIPTIONAL ACTIVATOR DEVR_DOSR"/>
    <property type="match status" value="1"/>
</dbReference>
<dbReference type="Pfam" id="PF00196">
    <property type="entry name" value="GerE"/>
    <property type="match status" value="1"/>
</dbReference>
<dbReference type="InterPro" id="IPR016032">
    <property type="entry name" value="Sig_transdc_resp-reg_C-effctor"/>
</dbReference>
<evidence type="ECO:0000256" key="1">
    <source>
        <dbReference type="ARBA" id="ARBA00023015"/>
    </source>
</evidence>
<dbReference type="AlphaFoldDB" id="A0A6P2HMP3"/>
<dbReference type="Pfam" id="PF25873">
    <property type="entry name" value="WHD_MalT"/>
    <property type="match status" value="1"/>
</dbReference>
<dbReference type="PANTHER" id="PTHR44688">
    <property type="entry name" value="DNA-BINDING TRANSCRIPTIONAL ACTIVATOR DEVR_DOSR"/>
    <property type="match status" value="1"/>
</dbReference>
<feature type="domain" description="HTH luxR-type" evidence="4">
    <location>
        <begin position="823"/>
        <end position="888"/>
    </location>
</feature>
<dbReference type="EMBL" id="CABVPY010000003">
    <property type="protein sequence ID" value="VWB19158.1"/>
    <property type="molecule type" value="Genomic_DNA"/>
</dbReference>
<dbReference type="InterPro" id="IPR000792">
    <property type="entry name" value="Tscrpt_reg_LuxR_C"/>
</dbReference>
<organism evidence="5 6">
    <name type="scientific">Burkholderia lata (strain ATCC 17760 / DSM 23089 / LMG 22485 / NCIMB 9086 / R18194 / 383)</name>
    <dbReference type="NCBI Taxonomy" id="482957"/>
    <lineage>
        <taxon>Bacteria</taxon>
        <taxon>Pseudomonadati</taxon>
        <taxon>Pseudomonadota</taxon>
        <taxon>Betaproteobacteria</taxon>
        <taxon>Burkholderiales</taxon>
        <taxon>Burkholderiaceae</taxon>
        <taxon>Burkholderia</taxon>
        <taxon>Burkholderia cepacia complex</taxon>
    </lineage>
</organism>
<reference evidence="5 6" key="1">
    <citation type="submission" date="2019-09" db="EMBL/GenBank/DDBJ databases">
        <authorList>
            <person name="Depoorter E."/>
        </authorList>
    </citation>
    <scope>NUCLEOTIDE SEQUENCE [LARGE SCALE GENOMIC DNA]</scope>
    <source>
        <strain evidence="5">LMG 6863</strain>
    </source>
</reference>
<proteinExistence type="predicted"/>
<dbReference type="Gene3D" id="3.40.50.300">
    <property type="entry name" value="P-loop containing nucleotide triphosphate hydrolases"/>
    <property type="match status" value="1"/>
</dbReference>
<dbReference type="SUPFAM" id="SSF46894">
    <property type="entry name" value="C-terminal effector domain of the bipartite response regulators"/>
    <property type="match status" value="1"/>
</dbReference>
<dbReference type="GO" id="GO:0003677">
    <property type="term" value="F:DNA binding"/>
    <property type="evidence" value="ECO:0007669"/>
    <property type="project" value="UniProtKB-KW"/>
</dbReference>
<dbReference type="GO" id="GO:0006355">
    <property type="term" value="P:regulation of DNA-templated transcription"/>
    <property type="evidence" value="ECO:0007669"/>
    <property type="project" value="InterPro"/>
</dbReference>
<dbReference type="PROSITE" id="PS50043">
    <property type="entry name" value="HTH_LUXR_2"/>
    <property type="match status" value="1"/>
</dbReference>
<dbReference type="InterPro" id="IPR036388">
    <property type="entry name" value="WH-like_DNA-bd_sf"/>
</dbReference>
<dbReference type="CDD" id="cd06170">
    <property type="entry name" value="LuxR_C_like"/>
    <property type="match status" value="1"/>
</dbReference>
<gene>
    <name evidence="5" type="ORF">BLA6863_00734</name>
</gene>
<dbReference type="Proteomes" id="UP000494170">
    <property type="component" value="Unassembled WGS sequence"/>
</dbReference>
<accession>A0A6P2HMP3</accession>